<dbReference type="InterPro" id="IPR011990">
    <property type="entry name" value="TPR-like_helical_dom_sf"/>
</dbReference>
<proteinExistence type="predicted"/>
<gene>
    <name evidence="2" type="ORF">C9I47_1623</name>
</gene>
<dbReference type="InterPro" id="IPR013360">
    <property type="entry name" value="Pilus_4_PilW"/>
</dbReference>
<evidence type="ECO:0000256" key="1">
    <source>
        <dbReference type="PROSITE-ProRule" id="PRU00339"/>
    </source>
</evidence>
<dbReference type="KEGG" id="lmb:C9I47_1623"/>
<dbReference type="AlphaFoldDB" id="A0A2U9TCM5"/>
<dbReference type="InterPro" id="IPR019734">
    <property type="entry name" value="TPR_rpt"/>
</dbReference>
<organism evidence="2 3">
    <name type="scientific">Marilutibacter maris</name>
    <dbReference type="NCBI Taxonomy" id="1605891"/>
    <lineage>
        <taxon>Bacteria</taxon>
        <taxon>Pseudomonadati</taxon>
        <taxon>Pseudomonadota</taxon>
        <taxon>Gammaproteobacteria</taxon>
        <taxon>Lysobacterales</taxon>
        <taxon>Lysobacteraceae</taxon>
        <taxon>Marilutibacter</taxon>
    </lineage>
</organism>
<keyword evidence="1" id="KW-0802">TPR repeat</keyword>
<feature type="repeat" description="TPR" evidence="1">
    <location>
        <begin position="85"/>
        <end position="118"/>
    </location>
</feature>
<dbReference type="SUPFAM" id="SSF48452">
    <property type="entry name" value="TPR-like"/>
    <property type="match status" value="1"/>
</dbReference>
<evidence type="ECO:0000313" key="2">
    <source>
        <dbReference type="EMBL" id="AWV07319.1"/>
    </source>
</evidence>
<protein>
    <submittedName>
        <fullName evidence="2">Uncharacterized protein</fullName>
    </submittedName>
</protein>
<dbReference type="Pfam" id="PF13181">
    <property type="entry name" value="TPR_8"/>
    <property type="match status" value="1"/>
</dbReference>
<evidence type="ECO:0000313" key="3">
    <source>
        <dbReference type="Proteomes" id="UP000249447"/>
    </source>
</evidence>
<name>A0A2U9TCM5_9GAMM</name>
<dbReference type="NCBIfam" id="TIGR02521">
    <property type="entry name" value="type_IV_pilW"/>
    <property type="match status" value="1"/>
</dbReference>
<dbReference type="PROSITE" id="PS50005">
    <property type="entry name" value="TPR"/>
    <property type="match status" value="1"/>
</dbReference>
<dbReference type="PANTHER" id="PTHR12558">
    <property type="entry name" value="CELL DIVISION CYCLE 16,23,27"/>
    <property type="match status" value="1"/>
</dbReference>
<sequence>MWFCLLLVLLASGCSRLSFVRPDLDKREYTRVAPEYDISDDNRGRNSRTRAAVTVHAGQRALLANDLDSAAEAARTALKLDDSSSAAHTLMGAVYERQGQSARAGEHYRRAAELSPRGAQLNNYGAWLCRTGQASESLEWFERALGDRGYATPDFALANAGSCADKAGLDEKAERYLAAALRLAPENPVALAAMAEREFRTGDAFKARAFSERRLAAAPADARALMLASQIERQLGDKDAADRYVQRLRAEFPDASGSDTGESGRR</sequence>
<dbReference type="Proteomes" id="UP000249447">
    <property type="component" value="Chromosome"/>
</dbReference>
<dbReference type="PANTHER" id="PTHR12558:SF13">
    <property type="entry name" value="CELL DIVISION CYCLE PROTEIN 27 HOMOLOG"/>
    <property type="match status" value="1"/>
</dbReference>
<dbReference type="EMBL" id="CP029843">
    <property type="protein sequence ID" value="AWV07319.1"/>
    <property type="molecule type" value="Genomic_DNA"/>
</dbReference>
<keyword evidence="3" id="KW-1185">Reference proteome</keyword>
<dbReference type="Gene3D" id="1.25.40.10">
    <property type="entry name" value="Tetratricopeptide repeat domain"/>
    <property type="match status" value="1"/>
</dbReference>
<accession>A0A2U9TCM5</accession>
<reference evidence="2 3" key="1">
    <citation type="submission" date="2018-05" db="EMBL/GenBank/DDBJ databases">
        <title>The complete genome of Lysobacter maris HZ9B, a marine bacterium antagonistic against terrestrial plant pathogens.</title>
        <authorList>
            <person name="Zhang X.-Q."/>
        </authorList>
    </citation>
    <scope>NUCLEOTIDE SEQUENCE [LARGE SCALE GENOMIC DNA]</scope>
    <source>
        <strain evidence="2 3">HZ9B</strain>
    </source>
</reference>
<dbReference type="SMART" id="SM00028">
    <property type="entry name" value="TPR"/>
    <property type="match status" value="3"/>
</dbReference>